<dbReference type="SUPFAM" id="SSF53927">
    <property type="entry name" value="Cytidine deaminase-like"/>
    <property type="match status" value="1"/>
</dbReference>
<evidence type="ECO:0000313" key="10">
    <source>
        <dbReference type="Proteomes" id="UP000030755"/>
    </source>
</evidence>
<dbReference type="GO" id="GO:0006334">
    <property type="term" value="P:nucleosome assembly"/>
    <property type="evidence" value="ECO:0007669"/>
    <property type="project" value="TreeGrafter"/>
</dbReference>
<evidence type="ECO:0000256" key="5">
    <source>
        <dbReference type="RuleBase" id="RU003651"/>
    </source>
</evidence>
<evidence type="ECO:0000256" key="6">
    <source>
        <dbReference type="SAM" id="Phobius"/>
    </source>
</evidence>
<dbReference type="Pfam" id="PF00004">
    <property type="entry name" value="AAA"/>
    <property type="match status" value="1"/>
</dbReference>
<reference evidence="11" key="2">
    <citation type="journal article" date="2018" name="Nat. Microbiol.">
        <title>Leveraging single-cell genomics to expand the fungal tree of life.</title>
        <authorList>
            <person name="Ahrendt S.R."/>
            <person name="Quandt C.A."/>
            <person name="Ciobanu D."/>
            <person name="Clum A."/>
            <person name="Salamov A."/>
            <person name="Andreopoulos B."/>
            <person name="Cheng J.F."/>
            <person name="Woyke T."/>
            <person name="Pelin A."/>
            <person name="Henrissat B."/>
            <person name="Reynolds N.K."/>
            <person name="Benny G.L."/>
            <person name="Smith M.E."/>
            <person name="James T.Y."/>
            <person name="Grigoriev I.V."/>
        </authorList>
    </citation>
    <scope>NUCLEOTIDE SEQUENCE [LARGE SCALE GENOMIC DNA]</scope>
    <source>
        <strain evidence="11">CSF55</strain>
    </source>
</reference>
<dbReference type="Pfam" id="PF17862">
    <property type="entry name" value="AAA_lid_3"/>
    <property type="match status" value="1"/>
</dbReference>
<dbReference type="SUPFAM" id="SSF52540">
    <property type="entry name" value="P-loop containing nucleoside triphosphate hydrolases"/>
    <property type="match status" value="1"/>
</dbReference>
<dbReference type="GO" id="GO:0045815">
    <property type="term" value="P:transcription initiation-coupled chromatin remodeling"/>
    <property type="evidence" value="ECO:0007669"/>
    <property type="project" value="TreeGrafter"/>
</dbReference>
<dbReference type="CDD" id="cd01285">
    <property type="entry name" value="nucleoside_deaminase"/>
    <property type="match status" value="1"/>
</dbReference>
<dbReference type="Proteomes" id="UP000281549">
    <property type="component" value="Unassembled WGS sequence"/>
</dbReference>
<accession>A0A075AUY7</accession>
<keyword evidence="10" id="KW-1185">Reference proteome</keyword>
<dbReference type="GO" id="GO:0005634">
    <property type="term" value="C:nucleus"/>
    <property type="evidence" value="ECO:0007669"/>
    <property type="project" value="TreeGrafter"/>
</dbReference>
<comment type="similarity">
    <text evidence="1 5">Belongs to the AAA ATPase family.</text>
</comment>
<dbReference type="InterPro" id="IPR003960">
    <property type="entry name" value="ATPase_AAA_CS"/>
</dbReference>
<dbReference type="Gene3D" id="3.40.140.10">
    <property type="entry name" value="Cytidine Deaminase, domain 2"/>
    <property type="match status" value="1"/>
</dbReference>
<dbReference type="GO" id="GO:0042393">
    <property type="term" value="F:histone binding"/>
    <property type="evidence" value="ECO:0007669"/>
    <property type="project" value="TreeGrafter"/>
</dbReference>
<evidence type="ECO:0000259" key="7">
    <source>
        <dbReference type="PROSITE" id="PS51747"/>
    </source>
</evidence>
<dbReference type="PANTHER" id="PTHR23069:SF0">
    <property type="entry name" value="TAT-BINDING HOMOLOG 7"/>
    <property type="match status" value="1"/>
</dbReference>
<feature type="domain" description="CMP/dCMP-type deaminase" evidence="7">
    <location>
        <begin position="13"/>
        <end position="139"/>
    </location>
</feature>
<evidence type="ECO:0000313" key="9">
    <source>
        <dbReference type="EMBL" id="RKP21848.1"/>
    </source>
</evidence>
<dbReference type="PROSITE" id="PS00674">
    <property type="entry name" value="AAA"/>
    <property type="match status" value="1"/>
</dbReference>
<name>A0A075AUY7_ROZAC</name>
<dbReference type="InterPro" id="IPR045199">
    <property type="entry name" value="ATAD2-like"/>
</dbReference>
<proteinExistence type="inferred from homology"/>
<dbReference type="GO" id="GO:0016887">
    <property type="term" value="F:ATP hydrolysis activity"/>
    <property type="evidence" value="ECO:0007669"/>
    <property type="project" value="InterPro"/>
</dbReference>
<dbReference type="Gene3D" id="3.40.50.300">
    <property type="entry name" value="P-loop containing nucleotide triphosphate hydrolases"/>
    <property type="match status" value="1"/>
</dbReference>
<dbReference type="PANTHER" id="PTHR23069">
    <property type="entry name" value="AAA DOMAIN-CONTAINING"/>
    <property type="match status" value="1"/>
</dbReference>
<dbReference type="Gene3D" id="1.10.8.60">
    <property type="match status" value="1"/>
</dbReference>
<evidence type="ECO:0000313" key="8">
    <source>
        <dbReference type="EMBL" id="EPZ32532.1"/>
    </source>
</evidence>
<dbReference type="EMBL" id="KE561145">
    <property type="protein sequence ID" value="EPZ32532.1"/>
    <property type="molecule type" value="Genomic_DNA"/>
</dbReference>
<evidence type="ECO:0000256" key="2">
    <source>
        <dbReference type="ARBA" id="ARBA00022741"/>
    </source>
</evidence>
<dbReference type="Pfam" id="PF00383">
    <property type="entry name" value="dCMP_cyt_deam_1"/>
    <property type="match status" value="1"/>
</dbReference>
<evidence type="ECO:0000256" key="4">
    <source>
        <dbReference type="ARBA" id="ARBA00023054"/>
    </source>
</evidence>
<keyword evidence="6" id="KW-0472">Membrane</keyword>
<keyword evidence="6" id="KW-0812">Transmembrane</keyword>
<dbReference type="AlphaFoldDB" id="A0A075AUY7"/>
<evidence type="ECO:0000313" key="11">
    <source>
        <dbReference type="Proteomes" id="UP000281549"/>
    </source>
</evidence>
<dbReference type="GO" id="GO:0005524">
    <property type="term" value="F:ATP binding"/>
    <property type="evidence" value="ECO:0007669"/>
    <property type="project" value="UniProtKB-KW"/>
</dbReference>
<keyword evidence="2 5" id="KW-0547">Nucleotide-binding</keyword>
<reference evidence="8 10" key="1">
    <citation type="journal article" date="2013" name="Curr. Biol.">
        <title>Shared signatures of parasitism and phylogenomics unite Cryptomycota and microsporidia.</title>
        <authorList>
            <person name="James T.Y."/>
            <person name="Pelin A."/>
            <person name="Bonen L."/>
            <person name="Ahrendt S."/>
            <person name="Sain D."/>
            <person name="Corradi N."/>
            <person name="Stajich J.E."/>
        </authorList>
    </citation>
    <scope>NUCLEOTIDE SEQUENCE [LARGE SCALE GENOMIC DNA]</scope>
    <source>
        <strain evidence="8 10">CSF55</strain>
        <strain evidence="8 10">CSF55</strain>
    </source>
</reference>
<dbReference type="InterPro" id="IPR041569">
    <property type="entry name" value="AAA_lid_3"/>
</dbReference>
<feature type="transmembrane region" description="Helical" evidence="6">
    <location>
        <begin position="82"/>
        <end position="103"/>
    </location>
</feature>
<dbReference type="EMBL" id="ML004925">
    <property type="protein sequence ID" value="RKP21848.1"/>
    <property type="molecule type" value="Genomic_DNA"/>
</dbReference>
<evidence type="ECO:0000256" key="3">
    <source>
        <dbReference type="ARBA" id="ARBA00022840"/>
    </source>
</evidence>
<dbReference type="FunFam" id="3.40.50.300:FF:001025">
    <property type="entry name" value="ATPase family, AAA domain-containing 2B"/>
    <property type="match status" value="1"/>
</dbReference>
<reference evidence="9" key="3">
    <citation type="submission" date="2018-08" db="EMBL/GenBank/DDBJ databases">
        <title>Leveraging single-cell genomics to expand the Fungal Tree of Life.</title>
        <authorList>
            <consortium name="DOE Joint Genome Institute"/>
            <person name="Ahrendt S.R."/>
            <person name="Quandt C.A."/>
            <person name="Ciobanu D."/>
            <person name="Clum A."/>
            <person name="Salamov A."/>
            <person name="Andreopoulos B."/>
            <person name="Cheng J.-F."/>
            <person name="Woyke T."/>
            <person name="Pelin A."/>
            <person name="Henrissat B."/>
            <person name="Reynolds N."/>
            <person name="Benny G.L."/>
            <person name="Smith M.E."/>
            <person name="James T.Y."/>
            <person name="Grigoriev I.V."/>
        </authorList>
    </citation>
    <scope>NUCLEOTIDE SEQUENCE</scope>
    <source>
        <strain evidence="9">CSF55</strain>
    </source>
</reference>
<keyword evidence="3 5" id="KW-0067">ATP-binding</keyword>
<keyword evidence="6" id="KW-1133">Transmembrane helix</keyword>
<sequence>MNESFFDKAFELVNIFDKEHMALDALNNSEVPVGCVFVKDNKIIGTGRNRTNELKNATKHAEIVAIEEILKSHKKEVLKDSVLYFTLDAEMISLAVAAVYWTVMRKKRDFFFGSGSDDKGILSGDENTRPLFSGVFCPDKKFGSTSSRKRKRRLKQIKYDENVREGGYQSDSVITPKKASTKFTYACSSTDSSMGSSREDSFNRLGELEDMNMDKDSENEVKRRYKVLPVNMSSKEVFNALNKRKFRKKSNVFVCDSEKSNTGISFNKIFGLNNHVNRIKEIIFFPLMYPEIFKRLNIRPPNGLLFYGPPVAFFSRKGGDLLDKYIGEGEKQLIELFEMANALQPSIIFFDEIDAPARNSKNQDQSHISLVSTLLGLMDGVTSQSSHVVVIGATNRLDNIDPALRRPGRFDYEMFFPLPNEDTRYEILKNLTVEEFASPYDLSDDFIRELAKRTEGFSGADINGLCKEAAIRGLRKSCSEIYDISKPINYSVEKMKSIIVDSQCFNEAMEKVVGSTTKYSIANPRLKELEPIYYELLSDHFHLALETINNFLHDIPGK</sequence>
<dbReference type="STRING" id="988480.A0A075AUY7"/>
<dbReference type="InterPro" id="IPR003959">
    <property type="entry name" value="ATPase_AAA_core"/>
</dbReference>
<dbReference type="OrthoDB" id="5421at2759"/>
<keyword evidence="4" id="KW-0175">Coiled coil</keyword>
<dbReference type="InterPro" id="IPR016193">
    <property type="entry name" value="Cytidine_deaminase-like"/>
</dbReference>
<dbReference type="InterPro" id="IPR002125">
    <property type="entry name" value="CMP_dCMP_dom"/>
</dbReference>
<dbReference type="PROSITE" id="PS51747">
    <property type="entry name" value="CYT_DCMP_DEAMINASES_2"/>
    <property type="match status" value="1"/>
</dbReference>
<evidence type="ECO:0000256" key="1">
    <source>
        <dbReference type="ARBA" id="ARBA00006914"/>
    </source>
</evidence>
<dbReference type="InterPro" id="IPR027417">
    <property type="entry name" value="P-loop_NTPase"/>
</dbReference>
<dbReference type="Proteomes" id="UP000030755">
    <property type="component" value="Unassembled WGS sequence"/>
</dbReference>
<dbReference type="GO" id="GO:0006337">
    <property type="term" value="P:nucleosome disassembly"/>
    <property type="evidence" value="ECO:0007669"/>
    <property type="project" value="TreeGrafter"/>
</dbReference>
<gene>
    <name evidence="8" type="ORF">O9G_002309</name>
    <name evidence="9" type="ORF">ROZALSC1DRAFT_26780</name>
</gene>
<organism evidence="8 10">
    <name type="scientific">Rozella allomycis (strain CSF55)</name>
    <dbReference type="NCBI Taxonomy" id="988480"/>
    <lineage>
        <taxon>Eukaryota</taxon>
        <taxon>Fungi</taxon>
        <taxon>Fungi incertae sedis</taxon>
        <taxon>Cryptomycota</taxon>
        <taxon>Cryptomycota incertae sedis</taxon>
        <taxon>Rozella</taxon>
    </lineage>
</organism>
<protein>
    <submittedName>
        <fullName evidence="9">AAA-domain-containing protein</fullName>
    </submittedName>
    <submittedName>
        <fullName evidence="8">ATPase, AAA-type domain-containing protein</fullName>
    </submittedName>
</protein>
<dbReference type="HOGENOM" id="CLU_488470_0_0_1"/>
<dbReference type="GO" id="GO:0003682">
    <property type="term" value="F:chromatin binding"/>
    <property type="evidence" value="ECO:0007669"/>
    <property type="project" value="TreeGrafter"/>
</dbReference>